<sequence>MTWWCTGMRWGADGPEFGWWSGAAAERASAVRFGERLAFRVCGPRRCLGVWRGGRRTPCPGWDAVSERGTRAQCAECAGIDRARSVAADTLADDPRPYRVYLAWFGEGLVKVGITRADRGAARLLEQGAVAFTWLGEGPLMAARRAEELLRVGLGVPDRIPYERKRMVRAGLGGTEERGAELERAHAVAGGLAGWPESLDRVPCRVVDHAGVFGLGAVDGLDGVVSGVVEGAVVAGVVVAAAGPDLHLVEAGGRRLAVDARGLAGWPLEGVGAEAVAEVAVREVHGVQGGLF</sequence>
<name>A0A7H1B8W8_9ACTN</name>
<dbReference type="Pfam" id="PF10977">
    <property type="entry name" value="DUF2797"/>
    <property type="match status" value="1"/>
</dbReference>
<keyword evidence="2" id="KW-1185">Reference proteome</keyword>
<reference evidence="1 2" key="1">
    <citation type="submission" date="2020-09" db="EMBL/GenBank/DDBJ databases">
        <title>A novel species.</title>
        <authorList>
            <person name="Gao J."/>
        </authorList>
    </citation>
    <scope>NUCLEOTIDE SEQUENCE [LARGE SCALE GENOMIC DNA]</scope>
    <source>
        <strain evidence="1 2">CRXT-Y-14</strain>
    </source>
</reference>
<gene>
    <name evidence="1" type="ORF">IAG42_17245</name>
</gene>
<proteinExistence type="predicted"/>
<dbReference type="InterPro" id="IPR021246">
    <property type="entry name" value="DUF2797"/>
</dbReference>
<dbReference type="Proteomes" id="UP000516428">
    <property type="component" value="Chromosome"/>
</dbReference>
<dbReference type="EMBL" id="CP061281">
    <property type="protein sequence ID" value="QNS05173.1"/>
    <property type="molecule type" value="Genomic_DNA"/>
</dbReference>
<dbReference type="RefSeq" id="WP_188337871.1">
    <property type="nucleotide sequence ID" value="NZ_CP061281.1"/>
</dbReference>
<dbReference type="AlphaFoldDB" id="A0A7H1B8W8"/>
<dbReference type="KEGG" id="sxn:IAG42_17245"/>
<protein>
    <submittedName>
        <fullName evidence="1">DUF2797 domain-containing protein</fullName>
    </submittedName>
</protein>
<evidence type="ECO:0000313" key="2">
    <source>
        <dbReference type="Proteomes" id="UP000516428"/>
    </source>
</evidence>
<accession>A0A7H1B8W8</accession>
<organism evidence="1 2">
    <name type="scientific">Streptomyces xanthii</name>
    <dbReference type="NCBI Taxonomy" id="2768069"/>
    <lineage>
        <taxon>Bacteria</taxon>
        <taxon>Bacillati</taxon>
        <taxon>Actinomycetota</taxon>
        <taxon>Actinomycetes</taxon>
        <taxon>Kitasatosporales</taxon>
        <taxon>Streptomycetaceae</taxon>
        <taxon>Streptomyces</taxon>
    </lineage>
</organism>
<evidence type="ECO:0000313" key="1">
    <source>
        <dbReference type="EMBL" id="QNS05173.1"/>
    </source>
</evidence>